<dbReference type="STRING" id="1094715.GCA_000236165_01022"/>
<dbReference type="EMBL" id="UGGT01000001">
    <property type="protein sequence ID" value="STO21334.1"/>
    <property type="molecule type" value="Genomic_DNA"/>
</dbReference>
<gene>
    <name evidence="2" type="ORF">NCTC11370_01401</name>
</gene>
<dbReference type="Proteomes" id="UP000254554">
    <property type="component" value="Unassembled WGS sequence"/>
</dbReference>
<feature type="transmembrane region" description="Helical" evidence="1">
    <location>
        <begin position="23"/>
        <end position="50"/>
    </location>
</feature>
<dbReference type="AlphaFoldDB" id="A0A377G9D6"/>
<reference evidence="2 3" key="1">
    <citation type="submission" date="2018-06" db="EMBL/GenBank/DDBJ databases">
        <authorList>
            <consortium name="Pathogen Informatics"/>
            <person name="Doyle S."/>
        </authorList>
    </citation>
    <scope>NUCLEOTIDE SEQUENCE [LARGE SCALE GENOMIC DNA]</scope>
    <source>
        <strain evidence="2 3">NCTC11370</strain>
    </source>
</reference>
<evidence type="ECO:0000256" key="1">
    <source>
        <dbReference type="SAM" id="Phobius"/>
    </source>
</evidence>
<keyword evidence="1" id="KW-0812">Transmembrane</keyword>
<keyword evidence="1" id="KW-1133">Transmembrane helix</keyword>
<name>A0A377G9D6_9GAMM</name>
<protein>
    <submittedName>
        <fullName evidence="2">Uncharacterized protein</fullName>
    </submittedName>
</protein>
<proteinExistence type="predicted"/>
<keyword evidence="1" id="KW-0472">Membrane</keyword>
<dbReference type="OrthoDB" id="5654272at2"/>
<organism evidence="2 3">
    <name type="scientific">Fluoribacter dumoffii</name>
    <dbReference type="NCBI Taxonomy" id="463"/>
    <lineage>
        <taxon>Bacteria</taxon>
        <taxon>Pseudomonadati</taxon>
        <taxon>Pseudomonadota</taxon>
        <taxon>Gammaproteobacteria</taxon>
        <taxon>Legionellales</taxon>
        <taxon>Legionellaceae</taxon>
        <taxon>Fluoribacter</taxon>
    </lineage>
</organism>
<keyword evidence="3" id="KW-1185">Reference proteome</keyword>
<evidence type="ECO:0000313" key="3">
    <source>
        <dbReference type="Proteomes" id="UP000254554"/>
    </source>
</evidence>
<accession>A0A377G9D6</accession>
<evidence type="ECO:0000313" key="2">
    <source>
        <dbReference type="EMBL" id="STO21334.1"/>
    </source>
</evidence>
<sequence length="138" mass="16083">MSQLSEIIIEPGKSAIYLRLTRIVYLITLILIFYSSIYLLIKGILFIYILNLLRIDSLKQRPCASIQRIHFTGREWALEMSRGKKESYSQMSILAHNSFFLLIEFKDADKAKQVVLFVDQISTHQLRLLNLQKHINGI</sequence>